<evidence type="ECO:0000256" key="1">
    <source>
        <dbReference type="ARBA" id="ARBA00022737"/>
    </source>
</evidence>
<organism evidence="5 6">
    <name type="scientific">Lithospermum erythrorhizon</name>
    <name type="common">Purple gromwell</name>
    <name type="synonym">Lithospermum officinale var. erythrorhizon</name>
    <dbReference type="NCBI Taxonomy" id="34254"/>
    <lineage>
        <taxon>Eukaryota</taxon>
        <taxon>Viridiplantae</taxon>
        <taxon>Streptophyta</taxon>
        <taxon>Embryophyta</taxon>
        <taxon>Tracheophyta</taxon>
        <taxon>Spermatophyta</taxon>
        <taxon>Magnoliopsida</taxon>
        <taxon>eudicotyledons</taxon>
        <taxon>Gunneridae</taxon>
        <taxon>Pentapetalae</taxon>
        <taxon>asterids</taxon>
        <taxon>lamiids</taxon>
        <taxon>Boraginales</taxon>
        <taxon>Boraginaceae</taxon>
        <taxon>Boraginoideae</taxon>
        <taxon>Lithospermeae</taxon>
        <taxon>Lithospermum</taxon>
    </lineage>
</organism>
<dbReference type="GO" id="GO:0005737">
    <property type="term" value="C:cytoplasm"/>
    <property type="evidence" value="ECO:0007669"/>
    <property type="project" value="TreeGrafter"/>
</dbReference>
<evidence type="ECO:0000256" key="3">
    <source>
        <dbReference type="PROSITE-ProRule" id="PRU00703"/>
    </source>
</evidence>
<comment type="caution">
    <text evidence="5">The sequence shown here is derived from an EMBL/GenBank/DDBJ whole genome shotgun (WGS) entry which is preliminary data.</text>
</comment>
<name>A0AAV3QGZ1_LITER</name>
<keyword evidence="1" id="KW-0677">Repeat</keyword>
<reference evidence="5 6" key="1">
    <citation type="submission" date="2024-01" db="EMBL/GenBank/DDBJ databases">
        <title>The complete chloroplast genome sequence of Lithospermum erythrorhizon: insights into the phylogenetic relationship among Boraginaceae species and the maternal lineages of purple gromwells.</title>
        <authorList>
            <person name="Okada T."/>
            <person name="Watanabe K."/>
        </authorList>
    </citation>
    <scope>NUCLEOTIDE SEQUENCE [LARGE SCALE GENOMIC DNA]</scope>
</reference>
<evidence type="ECO:0000313" key="6">
    <source>
        <dbReference type="Proteomes" id="UP001454036"/>
    </source>
</evidence>
<dbReference type="Gene3D" id="3.10.580.10">
    <property type="entry name" value="CBS-domain"/>
    <property type="match status" value="1"/>
</dbReference>
<evidence type="ECO:0000256" key="2">
    <source>
        <dbReference type="ARBA" id="ARBA00023122"/>
    </source>
</evidence>
<dbReference type="PANTHER" id="PTHR13780">
    <property type="entry name" value="AMP-ACTIVATED PROTEIN KINASE, GAMMA REGULATORY SUBUNIT"/>
    <property type="match status" value="1"/>
</dbReference>
<gene>
    <name evidence="5" type="ORF">LIER_39430</name>
</gene>
<dbReference type="GO" id="GO:0005634">
    <property type="term" value="C:nucleus"/>
    <property type="evidence" value="ECO:0007669"/>
    <property type="project" value="TreeGrafter"/>
</dbReference>
<evidence type="ECO:0000313" key="5">
    <source>
        <dbReference type="EMBL" id="GAA0162541.1"/>
    </source>
</evidence>
<protein>
    <submittedName>
        <fullName evidence="5">Kinase modulator</fullName>
    </submittedName>
</protein>
<dbReference type="AlphaFoldDB" id="A0AAV3QGZ1"/>
<dbReference type="InterPro" id="IPR046342">
    <property type="entry name" value="CBS_dom_sf"/>
</dbReference>
<proteinExistence type="predicted"/>
<feature type="domain" description="CBS" evidence="4">
    <location>
        <begin position="336"/>
        <end position="396"/>
    </location>
</feature>
<dbReference type="SUPFAM" id="SSF54631">
    <property type="entry name" value="CBS-domain pair"/>
    <property type="match status" value="1"/>
</dbReference>
<dbReference type="EMBL" id="BAABME010021155">
    <property type="protein sequence ID" value="GAA0162541.1"/>
    <property type="molecule type" value="Genomic_DNA"/>
</dbReference>
<dbReference type="PROSITE" id="PS51371">
    <property type="entry name" value="CBS"/>
    <property type="match status" value="1"/>
</dbReference>
<evidence type="ECO:0000259" key="4">
    <source>
        <dbReference type="PROSITE" id="PS51371"/>
    </source>
</evidence>
<keyword evidence="5" id="KW-0808">Transferase</keyword>
<sequence length="405" mass="44205">MAITFLETEISELCLGKPAIKAAVTTVTTVKEALTLLKKAGDSYVSVWRGREKEEGVGVGGVACVGRFCVADVICFLCREENFGRPLEALEEPVSCLLVEDSRNIVKHLEINSSVLEAIDCILEGTQNLVIPMHDYTKFKSGRKFLNAPSLSGFSLHSSSEYCWLTQEDIVRFLLNSIGVFSPLPTYTIKSLNVITRDIMTIHYNDPASLALSCIQRAITEQASVAVIDDNRRLIGEISPNSLAYLDETVAAAIMTLSAGDLMAYTDYGGPPEDLVQLVKMRLEDKGLTTMLQLVDELTVSSISSSSSFSSCSSDDDAFSGLSGRNSISSGHYSSVIRSEAIMCFPWSSLIAVMVQALAHRVSHVWVVDKEQTLVGLVTFQSILEVLRGVVDGQSKQCEENSFKQ</sequence>
<accession>A0AAV3QGZ1</accession>
<keyword evidence="2 3" id="KW-0129">CBS domain</keyword>
<dbReference type="InterPro" id="IPR050511">
    <property type="entry name" value="AMPK_gamma/SDS23_families"/>
</dbReference>
<dbReference type="Proteomes" id="UP001454036">
    <property type="component" value="Unassembled WGS sequence"/>
</dbReference>
<dbReference type="InterPro" id="IPR000644">
    <property type="entry name" value="CBS_dom"/>
</dbReference>
<dbReference type="GO" id="GO:0016301">
    <property type="term" value="F:kinase activity"/>
    <property type="evidence" value="ECO:0007669"/>
    <property type="project" value="UniProtKB-KW"/>
</dbReference>
<dbReference type="PANTHER" id="PTHR13780:SF39">
    <property type="entry name" value="CBS DOMAIN-CONTAINING PROTEIN CBSX5-LIKE"/>
    <property type="match status" value="1"/>
</dbReference>
<keyword evidence="6" id="KW-1185">Reference proteome</keyword>
<keyword evidence="5" id="KW-0418">Kinase</keyword>
<dbReference type="Pfam" id="PF00571">
    <property type="entry name" value="CBS"/>
    <property type="match status" value="1"/>
</dbReference>